<protein>
    <recommendedName>
        <fullName evidence="3 9">Guanylate kinase</fullName>
        <ecNumber evidence="2 9">2.7.4.8</ecNumber>
    </recommendedName>
    <alternativeName>
        <fullName evidence="8 9">GMP kinase</fullName>
    </alternativeName>
</protein>
<feature type="domain" description="Guanylate kinase-like" evidence="10">
    <location>
        <begin position="5"/>
        <end position="185"/>
    </location>
</feature>
<evidence type="ECO:0000256" key="1">
    <source>
        <dbReference type="ARBA" id="ARBA00005790"/>
    </source>
</evidence>
<keyword evidence="5 9" id="KW-0547">Nucleotide-binding</keyword>
<dbReference type="SUPFAM" id="SSF52540">
    <property type="entry name" value="P-loop containing nucleoside triphosphate hydrolases"/>
    <property type="match status" value="1"/>
</dbReference>
<organism evidence="11 12">
    <name type="scientific">Lishizhenia tianjinensis</name>
    <dbReference type="NCBI Taxonomy" id="477690"/>
    <lineage>
        <taxon>Bacteria</taxon>
        <taxon>Pseudomonadati</taxon>
        <taxon>Bacteroidota</taxon>
        <taxon>Flavobacteriia</taxon>
        <taxon>Flavobacteriales</taxon>
        <taxon>Crocinitomicaceae</taxon>
        <taxon>Lishizhenia</taxon>
    </lineage>
</organism>
<dbReference type="PANTHER" id="PTHR23117:SF13">
    <property type="entry name" value="GUANYLATE KINASE"/>
    <property type="match status" value="1"/>
</dbReference>
<dbReference type="Pfam" id="PF00625">
    <property type="entry name" value="Guanylate_kin"/>
    <property type="match status" value="1"/>
</dbReference>
<comment type="subcellular location">
    <subcellularLocation>
        <location evidence="9">Cytoplasm</location>
    </subcellularLocation>
</comment>
<sequence>MNKEGKCIIFSAPSGAGKTTIVQHLLKQDLGLSFSISACSRDPRPNEVDGKDYHFLGLAKFQQAILDNAFLEWEEVYTNNYYGTLKSEIERIWNEGKTVIFDVDVIGGLNLKKYFGDKALAIFVQPPSYDELEKRLRYRSTESEEKINQRMSKAREELSYAPEFDHILVNDNLEHALEEAEKLVGAFIKA</sequence>
<dbReference type="NCBIfam" id="TIGR03263">
    <property type="entry name" value="guanyl_kin"/>
    <property type="match status" value="1"/>
</dbReference>
<evidence type="ECO:0000313" key="12">
    <source>
        <dbReference type="Proteomes" id="UP000236454"/>
    </source>
</evidence>
<dbReference type="GO" id="GO:0005829">
    <property type="term" value="C:cytosol"/>
    <property type="evidence" value="ECO:0007669"/>
    <property type="project" value="TreeGrafter"/>
</dbReference>
<evidence type="ECO:0000256" key="7">
    <source>
        <dbReference type="ARBA" id="ARBA00022840"/>
    </source>
</evidence>
<keyword evidence="4 9" id="KW-0808">Transferase</keyword>
<proteinExistence type="inferred from homology"/>
<evidence type="ECO:0000256" key="5">
    <source>
        <dbReference type="ARBA" id="ARBA00022741"/>
    </source>
</evidence>
<feature type="binding site" evidence="9">
    <location>
        <begin position="12"/>
        <end position="19"/>
    </location>
    <ligand>
        <name>ATP</name>
        <dbReference type="ChEBI" id="CHEBI:30616"/>
    </ligand>
</feature>
<dbReference type="GO" id="GO:0005524">
    <property type="term" value="F:ATP binding"/>
    <property type="evidence" value="ECO:0007669"/>
    <property type="project" value="UniProtKB-UniRule"/>
</dbReference>
<dbReference type="EMBL" id="FPAS01000002">
    <property type="protein sequence ID" value="SFT63659.1"/>
    <property type="molecule type" value="Genomic_DNA"/>
</dbReference>
<dbReference type="Gene3D" id="3.30.63.10">
    <property type="entry name" value="Guanylate Kinase phosphate binding domain"/>
    <property type="match status" value="1"/>
</dbReference>
<comment type="catalytic activity">
    <reaction evidence="9">
        <text>GMP + ATP = GDP + ADP</text>
        <dbReference type="Rhea" id="RHEA:20780"/>
        <dbReference type="ChEBI" id="CHEBI:30616"/>
        <dbReference type="ChEBI" id="CHEBI:58115"/>
        <dbReference type="ChEBI" id="CHEBI:58189"/>
        <dbReference type="ChEBI" id="CHEBI:456216"/>
        <dbReference type="EC" id="2.7.4.8"/>
    </reaction>
</comment>
<evidence type="ECO:0000313" key="11">
    <source>
        <dbReference type="EMBL" id="SFT63659.1"/>
    </source>
</evidence>
<evidence type="ECO:0000259" key="10">
    <source>
        <dbReference type="PROSITE" id="PS50052"/>
    </source>
</evidence>
<dbReference type="RefSeq" id="WP_090247715.1">
    <property type="nucleotide sequence ID" value="NZ_FPAS01000002.1"/>
</dbReference>
<dbReference type="GO" id="GO:0004385">
    <property type="term" value="F:GMP kinase activity"/>
    <property type="evidence" value="ECO:0007669"/>
    <property type="project" value="UniProtKB-UniRule"/>
</dbReference>
<keyword evidence="7 9" id="KW-0067">ATP-binding</keyword>
<dbReference type="Proteomes" id="UP000236454">
    <property type="component" value="Unassembled WGS sequence"/>
</dbReference>
<dbReference type="InterPro" id="IPR027417">
    <property type="entry name" value="P-loop_NTPase"/>
</dbReference>
<dbReference type="InterPro" id="IPR008144">
    <property type="entry name" value="Guanylate_kin-like_dom"/>
</dbReference>
<dbReference type="PANTHER" id="PTHR23117">
    <property type="entry name" value="GUANYLATE KINASE-RELATED"/>
    <property type="match status" value="1"/>
</dbReference>
<evidence type="ECO:0000256" key="4">
    <source>
        <dbReference type="ARBA" id="ARBA00022679"/>
    </source>
</evidence>
<accession>A0A1I6ZLU3</accession>
<dbReference type="SMART" id="SM00072">
    <property type="entry name" value="GuKc"/>
    <property type="match status" value="1"/>
</dbReference>
<evidence type="ECO:0000256" key="3">
    <source>
        <dbReference type="ARBA" id="ARBA00016296"/>
    </source>
</evidence>
<gene>
    <name evidence="9" type="primary">gmk</name>
    <name evidence="11" type="ORF">SAMN05216474_1468</name>
</gene>
<dbReference type="PROSITE" id="PS50052">
    <property type="entry name" value="GUANYLATE_KINASE_2"/>
    <property type="match status" value="1"/>
</dbReference>
<comment type="similarity">
    <text evidence="1 9">Belongs to the guanylate kinase family.</text>
</comment>
<dbReference type="EC" id="2.7.4.8" evidence="2 9"/>
<keyword evidence="12" id="KW-1185">Reference proteome</keyword>
<dbReference type="InterPro" id="IPR017665">
    <property type="entry name" value="Guanylate_kinase"/>
</dbReference>
<dbReference type="CDD" id="cd00071">
    <property type="entry name" value="GMPK"/>
    <property type="match status" value="1"/>
</dbReference>
<keyword evidence="9" id="KW-0963">Cytoplasm</keyword>
<dbReference type="FunFam" id="3.30.63.10:FF:000002">
    <property type="entry name" value="Guanylate kinase 1"/>
    <property type="match status" value="1"/>
</dbReference>
<dbReference type="STRING" id="477690.SAMN05216474_1468"/>
<dbReference type="AlphaFoldDB" id="A0A1I6ZLU3"/>
<evidence type="ECO:0000256" key="2">
    <source>
        <dbReference type="ARBA" id="ARBA00012961"/>
    </source>
</evidence>
<dbReference type="Gene3D" id="3.40.50.300">
    <property type="entry name" value="P-loop containing nucleotide triphosphate hydrolases"/>
    <property type="match status" value="1"/>
</dbReference>
<comment type="function">
    <text evidence="9">Essential for recycling GMP and indirectly, cGMP.</text>
</comment>
<evidence type="ECO:0000256" key="9">
    <source>
        <dbReference type="HAMAP-Rule" id="MF_00328"/>
    </source>
</evidence>
<reference evidence="11 12" key="1">
    <citation type="submission" date="2016-10" db="EMBL/GenBank/DDBJ databases">
        <authorList>
            <person name="de Groot N.N."/>
        </authorList>
    </citation>
    <scope>NUCLEOTIDE SEQUENCE [LARGE SCALE GENOMIC DNA]</scope>
    <source>
        <strain evidence="11 12">CGMCC 1.7005</strain>
    </source>
</reference>
<evidence type="ECO:0000256" key="6">
    <source>
        <dbReference type="ARBA" id="ARBA00022777"/>
    </source>
</evidence>
<dbReference type="HAMAP" id="MF_00328">
    <property type="entry name" value="Guanylate_kinase"/>
    <property type="match status" value="1"/>
</dbReference>
<evidence type="ECO:0000256" key="8">
    <source>
        <dbReference type="ARBA" id="ARBA00030128"/>
    </source>
</evidence>
<dbReference type="OrthoDB" id="9808150at2"/>
<keyword evidence="6 9" id="KW-0418">Kinase</keyword>
<name>A0A1I6ZLU3_9FLAO</name>
<dbReference type="InterPro" id="IPR008145">
    <property type="entry name" value="GK/Ca_channel_bsu"/>
</dbReference>